<feature type="region of interest" description="Disordered" evidence="4">
    <location>
        <begin position="1"/>
        <end position="28"/>
    </location>
</feature>
<evidence type="ECO:0000256" key="4">
    <source>
        <dbReference type="SAM" id="MobiDB-lite"/>
    </source>
</evidence>
<keyword evidence="1" id="KW-0547">Nucleotide-binding</keyword>
<dbReference type="InterPro" id="IPR002586">
    <property type="entry name" value="CobQ/CobB/MinD/ParA_Nub-bd_dom"/>
</dbReference>
<evidence type="ECO:0000313" key="7">
    <source>
        <dbReference type="EMBL" id="OAM87859.1"/>
    </source>
</evidence>
<reference evidence="7 8" key="1">
    <citation type="submission" date="2016-01" db="EMBL/GenBank/DDBJ databases">
        <title>High potential of lignocellulose degradation of a new Verrucomicrobia species.</title>
        <authorList>
            <person name="Wang Y."/>
            <person name="Shi Y."/>
            <person name="Qiu Z."/>
            <person name="Liu S."/>
            <person name="Yang H."/>
        </authorList>
    </citation>
    <scope>NUCLEOTIDE SEQUENCE [LARGE SCALE GENOMIC DNA]</scope>
    <source>
        <strain evidence="7 8">TSB47</strain>
    </source>
</reference>
<keyword evidence="8" id="KW-1185">Reference proteome</keyword>
<dbReference type="CDD" id="cd05387">
    <property type="entry name" value="BY-kinase"/>
    <property type="match status" value="1"/>
</dbReference>
<gene>
    <name evidence="7" type="ORF">AW736_20190</name>
</gene>
<keyword evidence="2" id="KW-0067">ATP-binding</keyword>
<feature type="coiled-coil region" evidence="3">
    <location>
        <begin position="219"/>
        <end position="246"/>
    </location>
</feature>
<dbReference type="NCBIfam" id="TIGR01007">
    <property type="entry name" value="eps_fam"/>
    <property type="match status" value="1"/>
</dbReference>
<evidence type="ECO:0000259" key="6">
    <source>
        <dbReference type="Pfam" id="PF01656"/>
    </source>
</evidence>
<organism evidence="7 8">
    <name type="scientific">Termitidicoccus mucosus</name>
    <dbReference type="NCBI Taxonomy" id="1184151"/>
    <lineage>
        <taxon>Bacteria</taxon>
        <taxon>Pseudomonadati</taxon>
        <taxon>Verrucomicrobiota</taxon>
        <taxon>Opitutia</taxon>
        <taxon>Opitutales</taxon>
        <taxon>Opitutaceae</taxon>
        <taxon>Termitidicoccus</taxon>
    </lineage>
</organism>
<comment type="caution">
    <text evidence="7">The sequence shown here is derived from an EMBL/GenBank/DDBJ whole genome shotgun (WGS) entry which is preliminary data.</text>
</comment>
<dbReference type="RefSeq" id="WP_068772117.1">
    <property type="nucleotide sequence ID" value="NZ_CP109796.1"/>
</dbReference>
<dbReference type="InterPro" id="IPR050445">
    <property type="entry name" value="Bact_polysacc_biosynth/exp"/>
</dbReference>
<dbReference type="PANTHER" id="PTHR32309:SF31">
    <property type="entry name" value="CAPSULAR EXOPOLYSACCHARIDE FAMILY"/>
    <property type="match status" value="1"/>
</dbReference>
<dbReference type="Pfam" id="PF01656">
    <property type="entry name" value="CbiA"/>
    <property type="match status" value="1"/>
</dbReference>
<evidence type="ECO:0000256" key="2">
    <source>
        <dbReference type="ARBA" id="ARBA00022840"/>
    </source>
</evidence>
<keyword evidence="3" id="KW-0175">Coiled coil</keyword>
<keyword evidence="5" id="KW-0812">Transmembrane</keyword>
<evidence type="ECO:0000256" key="5">
    <source>
        <dbReference type="SAM" id="Phobius"/>
    </source>
</evidence>
<dbReference type="STRING" id="1184151.AW736_20190"/>
<dbReference type="GO" id="GO:0005524">
    <property type="term" value="F:ATP binding"/>
    <property type="evidence" value="ECO:0007669"/>
    <property type="project" value="UniProtKB-KW"/>
</dbReference>
<evidence type="ECO:0000313" key="8">
    <source>
        <dbReference type="Proteomes" id="UP000078486"/>
    </source>
</evidence>
<evidence type="ECO:0000256" key="1">
    <source>
        <dbReference type="ARBA" id="ARBA00022741"/>
    </source>
</evidence>
<feature type="domain" description="CobQ/CobB/MinD/ParA nucleotide binding" evidence="6">
    <location>
        <begin position="543"/>
        <end position="669"/>
    </location>
</feature>
<feature type="transmembrane region" description="Helical" evidence="5">
    <location>
        <begin position="51"/>
        <end position="70"/>
    </location>
</feature>
<dbReference type="InterPro" id="IPR027417">
    <property type="entry name" value="P-loop_NTPase"/>
</dbReference>
<feature type="coiled-coil region" evidence="3">
    <location>
        <begin position="359"/>
        <end position="421"/>
    </location>
</feature>
<keyword evidence="5" id="KW-0472">Membrane</keyword>
<evidence type="ECO:0000256" key="3">
    <source>
        <dbReference type="SAM" id="Coils"/>
    </source>
</evidence>
<dbReference type="EMBL" id="LRRQ01000155">
    <property type="protein sequence ID" value="OAM87859.1"/>
    <property type="molecule type" value="Genomic_DNA"/>
</dbReference>
<accession>A0A178IFJ2</accession>
<dbReference type="Gene3D" id="3.40.50.300">
    <property type="entry name" value="P-loop containing nucleotide triphosphate hydrolases"/>
    <property type="match status" value="1"/>
</dbReference>
<sequence>MAETFSKKPVPAAGAWPPQSSSPFGEPPPFAGGSLPRLDIRQILLCIRERWIVAVSLAILVCVLLGVWLLNQPKVFQASATLLVDRAEKVLGNEMTKVVDDSVGGSKNDPSFDTHLAQITSREMVQRVVASFTPEEKTRVLAAWLDKDDPPLSASQMDGRLSGLITSGVGVQRQGTTFLIRITCKHREPAMAALVATRFAECYIVYLMDRNASANDSAISFLRAQTEDLRKKAEASERALHAYREKSRMVSLEESQNIVVDRMKAISSALTEAQVALLAIEARLQQAESVIAKNSSPLELASITEFSSLASVQSQLDELVARKAVMAEKYGRRHPAMIDQERSIQALEKLRGDLILTAVANLRNQREKALENERQLQRQLADSEKASLALDRQAVEYNVLRREAETNRATYTQVLSRLNEASLTAQLGNSNIKIAERARPPTVPLEPNPKKILLSIGFLGVLIVIGYPVGMELLFNRIKTWTDVERYIGLPLLSEFPVLKNLPGDTLNHLVLQDRDPDAGEVVRGLYAQLKLSSRLDAPKTLLVTSTIPGEGKSFVASNLATAFAAHGLRTLIIDGDLRRPVQHRLADAPNTHGLLRWLDKGGKSGGPLANDPDLDLLRPAPNLFVLRAGGTSRRISELLDNEKLKGLFEQARREFDILVIDTPPAGIFPDAFDLVPFASELVYVVRFNHVSRPQVHRVTERFRSTGLEMPGIVLNMMPSGRGSAAYYSGYGYYGSKHYSSYYKEGQLAARSG</sequence>
<dbReference type="InterPro" id="IPR005702">
    <property type="entry name" value="Wzc-like_C"/>
</dbReference>
<dbReference type="AlphaFoldDB" id="A0A178IFJ2"/>
<name>A0A178IFJ2_9BACT</name>
<dbReference type="Proteomes" id="UP000078486">
    <property type="component" value="Unassembled WGS sequence"/>
</dbReference>
<protein>
    <recommendedName>
        <fullName evidence="6">CobQ/CobB/MinD/ParA nucleotide binding domain-containing protein</fullName>
    </recommendedName>
</protein>
<dbReference type="OrthoDB" id="9775724at2"/>
<dbReference type="SUPFAM" id="SSF52540">
    <property type="entry name" value="P-loop containing nucleoside triphosphate hydrolases"/>
    <property type="match status" value="1"/>
</dbReference>
<proteinExistence type="predicted"/>
<dbReference type="PANTHER" id="PTHR32309">
    <property type="entry name" value="TYROSINE-PROTEIN KINASE"/>
    <property type="match status" value="1"/>
</dbReference>
<keyword evidence="5" id="KW-1133">Transmembrane helix</keyword>